<accession>A0A2H0W4B0</accession>
<dbReference type="Pfam" id="PF00266">
    <property type="entry name" value="Aminotran_5"/>
    <property type="match status" value="1"/>
</dbReference>
<dbReference type="InterPro" id="IPR000192">
    <property type="entry name" value="Aminotrans_V_dom"/>
</dbReference>
<dbReference type="AlphaFoldDB" id="A0A2H0W4B0"/>
<keyword evidence="7" id="KW-0408">Iron</keyword>
<dbReference type="Gene3D" id="3.40.640.10">
    <property type="entry name" value="Type I PLP-dependent aspartate aminotransferase-like (Major domain)"/>
    <property type="match status" value="1"/>
</dbReference>
<dbReference type="EMBL" id="PEZY01000005">
    <property type="protein sequence ID" value="PIS06186.1"/>
    <property type="molecule type" value="Genomic_DNA"/>
</dbReference>
<protein>
    <recommendedName>
        <fullName evidence="3">cysteine desulfurase</fullName>
        <ecNumber evidence="3">2.8.1.7</ecNumber>
    </recommendedName>
</protein>
<keyword evidence="6" id="KW-0663">Pyridoxal phosphate</keyword>
<dbReference type="Gene3D" id="1.10.260.50">
    <property type="match status" value="1"/>
</dbReference>
<evidence type="ECO:0000256" key="5">
    <source>
        <dbReference type="ARBA" id="ARBA00022723"/>
    </source>
</evidence>
<dbReference type="InterPro" id="IPR015421">
    <property type="entry name" value="PyrdxlP-dep_Trfase_major"/>
</dbReference>
<proteinExistence type="inferred from homology"/>
<evidence type="ECO:0000259" key="11">
    <source>
        <dbReference type="Pfam" id="PF00266"/>
    </source>
</evidence>
<evidence type="ECO:0000256" key="8">
    <source>
        <dbReference type="ARBA" id="ARBA00023014"/>
    </source>
</evidence>
<evidence type="ECO:0000313" key="13">
    <source>
        <dbReference type="Proteomes" id="UP000229056"/>
    </source>
</evidence>
<comment type="cofactor">
    <cofactor evidence="1 10">
        <name>pyridoxal 5'-phosphate</name>
        <dbReference type="ChEBI" id="CHEBI:597326"/>
    </cofactor>
</comment>
<dbReference type="InterPro" id="IPR015424">
    <property type="entry name" value="PyrdxlP-dep_Trfase"/>
</dbReference>
<evidence type="ECO:0000313" key="12">
    <source>
        <dbReference type="EMBL" id="PIS06186.1"/>
    </source>
</evidence>
<dbReference type="InterPro" id="IPR020578">
    <property type="entry name" value="Aminotrans_V_PyrdxlP_BS"/>
</dbReference>
<reference evidence="13" key="1">
    <citation type="submission" date="2017-09" db="EMBL/GenBank/DDBJ databases">
        <title>Depth-based differentiation of microbial function through sediment-hosted aquifers and enrichment of novel symbionts in the deep terrestrial subsurface.</title>
        <authorList>
            <person name="Probst A.J."/>
            <person name="Ladd B."/>
            <person name="Jarett J.K."/>
            <person name="Geller-Mcgrath D.E."/>
            <person name="Sieber C.M.K."/>
            <person name="Emerson J.B."/>
            <person name="Anantharaman K."/>
            <person name="Thomas B.C."/>
            <person name="Malmstrom R."/>
            <person name="Stieglmeier M."/>
            <person name="Klingl A."/>
            <person name="Woyke T."/>
            <person name="Ryan C.M."/>
            <person name="Banfield J.F."/>
        </authorList>
    </citation>
    <scope>NUCLEOTIDE SEQUENCE [LARGE SCALE GENOMIC DNA]</scope>
</reference>
<evidence type="ECO:0000256" key="9">
    <source>
        <dbReference type="ARBA" id="ARBA00050776"/>
    </source>
</evidence>
<dbReference type="PANTHER" id="PTHR11601:SF34">
    <property type="entry name" value="CYSTEINE DESULFURASE"/>
    <property type="match status" value="1"/>
</dbReference>
<sequence>MIQRIYLDNAATTKMDPMVLDAMLPYMQEEYGNASSLHYAGLDNRVVVDRSQAKLANFLGCSKSEVYFTSGATESDNMAIFGVVEAIKSSNKDVDSKLHVITTKIEHDAILEPCHELEKQGVEVTYLLPDKNGMIDVATLKEAIRPETVLVSIMYINNEIGTILPITQFGELISELNKTRETKIYFHTDATQAINFVNCNVADLKVDLLSMSGHKIYGPKGVGAIYIRQNTPFKPLVFGGHQQANIRPGTYNVPGIVGLTAAIDLLGNESKRSQINQSLIELRDCIINRVLTTIDGAILTGGMEERSPNNASFVFDGAEGEDIVLMLSERGIALSTGSACSAGSLDPSHVLLAIGVPSELAHSSLRVSLSKYNTQEEIDIFLTELITAVTKLRSL</sequence>
<feature type="domain" description="Aminotransferase class V" evidence="11">
    <location>
        <begin position="5"/>
        <end position="381"/>
    </location>
</feature>
<name>A0A2H0W4B0_9BACT</name>
<evidence type="ECO:0000256" key="10">
    <source>
        <dbReference type="RuleBase" id="RU004504"/>
    </source>
</evidence>
<evidence type="ECO:0000256" key="4">
    <source>
        <dbReference type="ARBA" id="ARBA00022679"/>
    </source>
</evidence>
<keyword evidence="4" id="KW-0808">Transferase</keyword>
<dbReference type="PROSITE" id="PS00595">
    <property type="entry name" value="AA_TRANSFER_CLASS_5"/>
    <property type="match status" value="1"/>
</dbReference>
<keyword evidence="5" id="KW-0479">Metal-binding</keyword>
<gene>
    <name evidence="12" type="ORF">COT80_01275</name>
</gene>
<dbReference type="GO" id="GO:0031071">
    <property type="term" value="F:cysteine desulfurase activity"/>
    <property type="evidence" value="ECO:0007669"/>
    <property type="project" value="UniProtKB-EC"/>
</dbReference>
<comment type="catalytic activity">
    <reaction evidence="9">
        <text>(sulfur carrier)-H + L-cysteine = (sulfur carrier)-SH + L-alanine</text>
        <dbReference type="Rhea" id="RHEA:43892"/>
        <dbReference type="Rhea" id="RHEA-COMP:14737"/>
        <dbReference type="Rhea" id="RHEA-COMP:14739"/>
        <dbReference type="ChEBI" id="CHEBI:29917"/>
        <dbReference type="ChEBI" id="CHEBI:35235"/>
        <dbReference type="ChEBI" id="CHEBI:57972"/>
        <dbReference type="ChEBI" id="CHEBI:64428"/>
        <dbReference type="EC" id="2.8.1.7"/>
    </reaction>
</comment>
<evidence type="ECO:0000256" key="2">
    <source>
        <dbReference type="ARBA" id="ARBA00006490"/>
    </source>
</evidence>
<dbReference type="Gene3D" id="3.90.1150.10">
    <property type="entry name" value="Aspartate Aminotransferase, domain 1"/>
    <property type="match status" value="1"/>
</dbReference>
<dbReference type="FunFam" id="3.40.640.10:FF:000084">
    <property type="entry name" value="IscS-like cysteine desulfurase"/>
    <property type="match status" value="1"/>
</dbReference>
<dbReference type="Proteomes" id="UP000229056">
    <property type="component" value="Unassembled WGS sequence"/>
</dbReference>
<comment type="caution">
    <text evidence="12">The sequence shown here is derived from an EMBL/GenBank/DDBJ whole genome shotgun (WGS) entry which is preliminary data.</text>
</comment>
<dbReference type="PANTHER" id="PTHR11601">
    <property type="entry name" value="CYSTEINE DESULFURYLASE FAMILY MEMBER"/>
    <property type="match status" value="1"/>
</dbReference>
<dbReference type="PIRSF" id="PIRSF005572">
    <property type="entry name" value="NifS"/>
    <property type="match status" value="1"/>
</dbReference>
<dbReference type="GO" id="GO:0051536">
    <property type="term" value="F:iron-sulfur cluster binding"/>
    <property type="evidence" value="ECO:0007669"/>
    <property type="project" value="UniProtKB-KW"/>
</dbReference>
<dbReference type="InterPro" id="IPR015422">
    <property type="entry name" value="PyrdxlP-dep_Trfase_small"/>
</dbReference>
<evidence type="ECO:0000256" key="6">
    <source>
        <dbReference type="ARBA" id="ARBA00022898"/>
    </source>
</evidence>
<dbReference type="InterPro" id="IPR016454">
    <property type="entry name" value="Cysteine_dSase"/>
</dbReference>
<evidence type="ECO:0000256" key="1">
    <source>
        <dbReference type="ARBA" id="ARBA00001933"/>
    </source>
</evidence>
<dbReference type="GO" id="GO:0046872">
    <property type="term" value="F:metal ion binding"/>
    <property type="evidence" value="ECO:0007669"/>
    <property type="project" value="UniProtKB-KW"/>
</dbReference>
<evidence type="ECO:0000256" key="3">
    <source>
        <dbReference type="ARBA" id="ARBA00012239"/>
    </source>
</evidence>
<dbReference type="SUPFAM" id="SSF53383">
    <property type="entry name" value="PLP-dependent transferases"/>
    <property type="match status" value="1"/>
</dbReference>
<organism evidence="12 13">
    <name type="scientific">Candidatus Buchananbacteria bacterium CG10_big_fil_rev_8_21_14_0_10_33_19</name>
    <dbReference type="NCBI Taxonomy" id="1974525"/>
    <lineage>
        <taxon>Bacteria</taxon>
        <taxon>Candidatus Buchananiibacteriota</taxon>
    </lineage>
</organism>
<comment type="similarity">
    <text evidence="2">Belongs to the class-V pyridoxal-phosphate-dependent aminotransferase family. NifS/IscS subfamily.</text>
</comment>
<keyword evidence="8" id="KW-0411">Iron-sulfur</keyword>
<evidence type="ECO:0000256" key="7">
    <source>
        <dbReference type="ARBA" id="ARBA00023004"/>
    </source>
</evidence>
<dbReference type="EC" id="2.8.1.7" evidence="3"/>